<dbReference type="Gene3D" id="3.30.1370.130">
    <property type="match status" value="1"/>
</dbReference>
<evidence type="ECO:0000256" key="9">
    <source>
        <dbReference type="RuleBase" id="RU004004"/>
    </source>
</evidence>
<evidence type="ECO:0000256" key="4">
    <source>
        <dbReference type="ARBA" id="ARBA00022692"/>
    </source>
</evidence>
<dbReference type="RefSeq" id="WP_012030691.1">
    <property type="nucleotide sequence ID" value="NC_009446.1"/>
</dbReference>
<dbReference type="GO" id="GO:0009279">
    <property type="term" value="C:cell outer membrane"/>
    <property type="evidence" value="ECO:0007669"/>
    <property type="project" value="UniProtKB-SubCell"/>
</dbReference>
<evidence type="ECO:0000256" key="10">
    <source>
        <dbReference type="SAM" id="SignalP"/>
    </source>
</evidence>
<dbReference type="EMBL" id="CP000513">
    <property type="protein sequence ID" value="ABQ13170.1"/>
    <property type="molecule type" value="Genomic_DNA"/>
</dbReference>
<dbReference type="InterPro" id="IPR051808">
    <property type="entry name" value="Type_IV_pilus_biogenesis"/>
</dbReference>
<dbReference type="Pfam" id="PF21305">
    <property type="entry name" value="type_II_gspD_N0"/>
    <property type="match status" value="1"/>
</dbReference>
<dbReference type="GO" id="GO:0009306">
    <property type="term" value="P:protein secretion"/>
    <property type="evidence" value="ECO:0007669"/>
    <property type="project" value="InterPro"/>
</dbReference>
<dbReference type="Gene3D" id="3.30.1370.120">
    <property type="match status" value="1"/>
</dbReference>
<dbReference type="InterPro" id="IPR021731">
    <property type="entry name" value="AMIN_dom"/>
</dbReference>
<keyword evidence="4" id="KW-0812">Transmembrane</keyword>
<dbReference type="PRINTS" id="PR00811">
    <property type="entry name" value="BCTERIALGSPD"/>
</dbReference>
<keyword evidence="5 10" id="KW-0732">Signal</keyword>
<sequence length="734" mass="80666">MKKLIYASMLLVSSHIFAGTITGIDAVAGGNNRFNLVFKNADAEPVSFNTNAPTAIILDFPRTTSALPSREVPINANGIFSVDVIPGDDRTRAVVNLSKPMSYNVSRVGKDIYLSLPLSDAAPALSQNTSAGLFNIANAAPQSNFSTNATAQRKAYAYKLVPTFHKNGKKGGLLSFKLPDKDTYVNLKQEGGTLVATISDYKPSRDEERRLDVADYATPVMRVDITGKQKDTKIEIYMGRNPYDYKTYQNGDIYNIEISEPDLDSFENKAKELTGFAPNKVYTGEPLSLNFQDIEVRAVLNIIAEFTQQNIVVSDTVSGNITLRLDNVPWDQALDIIMKTKGLAKRENGNDKTGRIIYIAPEKELDTAEIDALEGWQKKQQLMPMQTDFIRIKYAKASDLQRILEKSREISSDGTKNGILAAQDAVLSARGSVTIDERMNALIVSDIPAKIQAVRDLVARLDESVRQVLVDARLVITKDNFARDLGARFGLSFKGTAGSNPIVGSGNLTGTTFYAGMLEEKTIPIDNRLGVNLGIASPNVRAPSYGISILGSDVLVDLELQALQNEGRSEVISSPRVVTQDGNQAKVMSGQEIPYSTLDDKGSVQTDYKEALLSLEVTPRVTPNDRVNMEIEIKKDRVNWSEQVLGQPAIDKNLLNTKVEVANGETIVLGGIYEQEQSLSENKVPLLGDIPVVGNVFKNTNKKFTKNELLIFITPRVIDQRLTDSDKFSNLRDN</sequence>
<dbReference type="InterPro" id="IPR004846">
    <property type="entry name" value="T2SS/T3SS_dom"/>
</dbReference>
<dbReference type="InterPro" id="IPR049371">
    <property type="entry name" value="GspD-like_N0"/>
</dbReference>
<dbReference type="Proteomes" id="UP000000248">
    <property type="component" value="Chromosome"/>
</dbReference>
<comment type="similarity">
    <text evidence="2">Belongs to the bacterial secretin family. PilQ subfamily.</text>
</comment>
<dbReference type="NCBIfam" id="TIGR02515">
    <property type="entry name" value="IV_pilus_PilQ"/>
    <property type="match status" value="1"/>
</dbReference>
<dbReference type="InterPro" id="IPR005644">
    <property type="entry name" value="NolW-like"/>
</dbReference>
<name>A5EW26_DICNV</name>
<keyword evidence="13" id="KW-1185">Reference proteome</keyword>
<keyword evidence="6" id="KW-0653">Protein transport</keyword>
<dbReference type="InterPro" id="IPR013355">
    <property type="entry name" value="Pilus_4_PilQ"/>
</dbReference>
<dbReference type="OrthoDB" id="9779724at2"/>
<dbReference type="InterPro" id="IPR011662">
    <property type="entry name" value="Secretin/TonB_short_N"/>
</dbReference>
<dbReference type="Pfam" id="PF03958">
    <property type="entry name" value="Secretin_N"/>
    <property type="match status" value="1"/>
</dbReference>
<gene>
    <name evidence="12" type="primary">pilQ</name>
    <name evidence="12" type="ordered locus">DNO_0348</name>
</gene>
<dbReference type="InterPro" id="IPR004845">
    <property type="entry name" value="T2SS_GspD_CS"/>
</dbReference>
<dbReference type="KEGG" id="dno:DNO_0348"/>
<dbReference type="STRING" id="246195.DNO_0348"/>
<evidence type="ECO:0000256" key="6">
    <source>
        <dbReference type="ARBA" id="ARBA00022927"/>
    </source>
</evidence>
<evidence type="ECO:0000256" key="5">
    <source>
        <dbReference type="ARBA" id="ARBA00022729"/>
    </source>
</evidence>
<organism evidence="12 13">
    <name type="scientific">Dichelobacter nodosus (strain VCS1703A)</name>
    <dbReference type="NCBI Taxonomy" id="246195"/>
    <lineage>
        <taxon>Bacteria</taxon>
        <taxon>Pseudomonadati</taxon>
        <taxon>Pseudomonadota</taxon>
        <taxon>Gammaproteobacteria</taxon>
        <taxon>Cardiobacteriales</taxon>
        <taxon>Cardiobacteriaceae</taxon>
        <taxon>Dichelobacter</taxon>
    </lineage>
</organism>
<dbReference type="eggNOG" id="COG4796">
    <property type="taxonomic scope" value="Bacteria"/>
</dbReference>
<dbReference type="AlphaFoldDB" id="A5EW26"/>
<dbReference type="Pfam" id="PF00263">
    <property type="entry name" value="Secretin"/>
    <property type="match status" value="1"/>
</dbReference>
<reference evidence="12 13" key="1">
    <citation type="journal article" date="2007" name="Nat. Biotechnol.">
        <title>Genome sequence and identification of candidate vaccine antigens from the animal pathogen Dichelobacter nodosus.</title>
        <authorList>
            <person name="Myers G.S."/>
            <person name="Parker D."/>
            <person name="Al-Hasani K."/>
            <person name="Kennan R.M."/>
            <person name="Seemann T."/>
            <person name="Ren Q."/>
            <person name="Badger J.H."/>
            <person name="Selengut J.D."/>
            <person name="Deboy R.T."/>
            <person name="Tettelin H."/>
            <person name="Boyce J.D."/>
            <person name="McCarl V.P."/>
            <person name="Han X."/>
            <person name="Nelson W.C."/>
            <person name="Madupu R."/>
            <person name="Mohamoud Y."/>
            <person name="Holley T."/>
            <person name="Fedorova N."/>
            <person name="Khouri H."/>
            <person name="Bottomley S.P."/>
            <person name="Whittington R.J."/>
            <person name="Adler B."/>
            <person name="Songer J.G."/>
            <person name="Rood J.I."/>
            <person name="Paulsen I.T."/>
        </authorList>
    </citation>
    <scope>NUCLEOTIDE SEQUENCE [LARGE SCALE GENOMIC DNA]</scope>
    <source>
        <strain evidence="12 13">VCS1703A</strain>
    </source>
</reference>
<evidence type="ECO:0000256" key="7">
    <source>
        <dbReference type="ARBA" id="ARBA00023136"/>
    </source>
</evidence>
<evidence type="ECO:0000313" key="12">
    <source>
        <dbReference type="EMBL" id="ABQ13170.1"/>
    </source>
</evidence>
<accession>A5EW26</accession>
<dbReference type="PANTHER" id="PTHR30604:SF1">
    <property type="entry name" value="DNA UTILIZATION PROTEIN HOFQ"/>
    <property type="match status" value="1"/>
</dbReference>
<feature type="chain" id="PRO_5002682525" evidence="10">
    <location>
        <begin position="19"/>
        <end position="734"/>
    </location>
</feature>
<evidence type="ECO:0000256" key="2">
    <source>
        <dbReference type="ARBA" id="ARBA00006304"/>
    </source>
</evidence>
<comment type="subcellular location">
    <subcellularLocation>
        <location evidence="1 9">Cell outer membrane</location>
    </subcellularLocation>
</comment>
<protein>
    <submittedName>
        <fullName evidence="12">Type IV fimbrial pore PilQ</fullName>
    </submittedName>
</protein>
<keyword evidence="8" id="KW-0998">Cell outer membrane</keyword>
<dbReference type="InterPro" id="IPR038591">
    <property type="entry name" value="NolW-like_sf"/>
</dbReference>
<evidence type="ECO:0000256" key="8">
    <source>
        <dbReference type="ARBA" id="ARBA00023237"/>
    </source>
</evidence>
<dbReference type="PROSITE" id="PS00875">
    <property type="entry name" value="T2SP_D"/>
    <property type="match status" value="1"/>
</dbReference>
<evidence type="ECO:0000256" key="1">
    <source>
        <dbReference type="ARBA" id="ARBA00004442"/>
    </source>
</evidence>
<dbReference type="SMART" id="SM00965">
    <property type="entry name" value="STN"/>
    <property type="match status" value="1"/>
</dbReference>
<feature type="signal peptide" evidence="10">
    <location>
        <begin position="1"/>
        <end position="18"/>
    </location>
</feature>
<dbReference type="HOGENOM" id="CLU_006756_0_2_6"/>
<keyword evidence="7" id="KW-0472">Membrane</keyword>
<evidence type="ECO:0000313" key="13">
    <source>
        <dbReference type="Proteomes" id="UP000000248"/>
    </source>
</evidence>
<evidence type="ECO:0000259" key="11">
    <source>
        <dbReference type="SMART" id="SM00965"/>
    </source>
</evidence>
<keyword evidence="3 9" id="KW-0813">Transport</keyword>
<dbReference type="Gene3D" id="2.60.40.3470">
    <property type="match status" value="1"/>
</dbReference>
<proteinExistence type="inferred from homology"/>
<feature type="domain" description="Secretin/TonB short N-terminal" evidence="11">
    <location>
        <begin position="309"/>
        <end position="362"/>
    </location>
</feature>
<dbReference type="PANTHER" id="PTHR30604">
    <property type="entry name" value="PROTEIN TRANSPORT PROTEIN HOFQ"/>
    <property type="match status" value="1"/>
</dbReference>
<evidence type="ECO:0000256" key="3">
    <source>
        <dbReference type="ARBA" id="ARBA00022448"/>
    </source>
</evidence>
<dbReference type="InterPro" id="IPR001775">
    <property type="entry name" value="GspD/PilQ"/>
</dbReference>
<dbReference type="Pfam" id="PF11741">
    <property type="entry name" value="AMIN"/>
    <property type="match status" value="2"/>
</dbReference>